<sequence length="115" mass="11239">MGEPDGFDEFVGAGRGRGVEPAADVQGQQELLPDGEGGQQVRLLEDEADVAAAGGGALLVREGGQLGAGDPDGARGGPLEAAGDGEQTGLAGSGGADDGDELAGGRRSGRRGRGR</sequence>
<reference evidence="2 3" key="1">
    <citation type="submission" date="2020-08" db="EMBL/GenBank/DDBJ databases">
        <title>Genomic Encyclopedia of Type Strains, Phase III (KMG-III): the genomes of soil and plant-associated and newly described type strains.</title>
        <authorList>
            <person name="Whitman W."/>
        </authorList>
    </citation>
    <scope>NUCLEOTIDE SEQUENCE [LARGE SCALE GENOMIC DNA]</scope>
    <source>
        <strain evidence="2 3">SFB5A</strain>
    </source>
</reference>
<dbReference type="AlphaFoldDB" id="A0A7W7TZE4"/>
<accession>A0A7W7TZE4</accession>
<dbReference type="AntiFam" id="ANF00095">
    <property type="entry name" value="Shadow ORF (opposite ABC transporters)"/>
</dbReference>
<feature type="compositionally biased region" description="Low complexity" evidence="1">
    <location>
        <begin position="62"/>
        <end position="71"/>
    </location>
</feature>
<dbReference type="EMBL" id="JACHJY010000004">
    <property type="protein sequence ID" value="MBB4982210.1"/>
    <property type="molecule type" value="Genomic_DNA"/>
</dbReference>
<feature type="region of interest" description="Disordered" evidence="1">
    <location>
        <begin position="62"/>
        <end position="115"/>
    </location>
</feature>
<dbReference type="Proteomes" id="UP000582643">
    <property type="component" value="Unassembled WGS sequence"/>
</dbReference>
<evidence type="ECO:0000313" key="2">
    <source>
        <dbReference type="EMBL" id="MBB4982210.1"/>
    </source>
</evidence>
<name>A0A7W7TZE4_9ACTN</name>
<evidence type="ECO:0000256" key="1">
    <source>
        <dbReference type="SAM" id="MobiDB-lite"/>
    </source>
</evidence>
<evidence type="ECO:0000313" key="3">
    <source>
        <dbReference type="Proteomes" id="UP000582643"/>
    </source>
</evidence>
<keyword evidence="3" id="KW-1185">Reference proteome</keyword>
<gene>
    <name evidence="2" type="ORF">GGE06_003120</name>
</gene>
<proteinExistence type="predicted"/>
<organism evidence="2 3">
    <name type="scientific">Streptomyces nymphaeiformis</name>
    <dbReference type="NCBI Taxonomy" id="2663842"/>
    <lineage>
        <taxon>Bacteria</taxon>
        <taxon>Bacillati</taxon>
        <taxon>Actinomycetota</taxon>
        <taxon>Actinomycetes</taxon>
        <taxon>Kitasatosporales</taxon>
        <taxon>Streptomycetaceae</taxon>
        <taxon>Streptomyces</taxon>
    </lineage>
</organism>
<feature type="region of interest" description="Disordered" evidence="1">
    <location>
        <begin position="1"/>
        <end position="37"/>
    </location>
</feature>
<protein>
    <submittedName>
        <fullName evidence="2">Uncharacterized protein</fullName>
    </submittedName>
</protein>
<comment type="caution">
    <text evidence="2">The sequence shown here is derived from an EMBL/GenBank/DDBJ whole genome shotgun (WGS) entry which is preliminary data.</text>
</comment>